<dbReference type="Pfam" id="PF04268">
    <property type="entry name" value="SoxG"/>
    <property type="match status" value="1"/>
</dbReference>
<keyword evidence="2" id="KW-1185">Reference proteome</keyword>
<dbReference type="InterPro" id="IPR007375">
    <property type="entry name" value="SoxG"/>
</dbReference>
<organism evidence="1 2">
    <name type="scientific">Marinomonas pollencensis</name>
    <dbReference type="NCBI Taxonomy" id="491954"/>
    <lineage>
        <taxon>Bacteria</taxon>
        <taxon>Pseudomonadati</taxon>
        <taxon>Pseudomonadota</taxon>
        <taxon>Gammaproteobacteria</taxon>
        <taxon>Oceanospirillales</taxon>
        <taxon>Oceanospirillaceae</taxon>
        <taxon>Marinomonas</taxon>
    </lineage>
</organism>
<gene>
    <name evidence="1" type="ORF">DFP81_101345</name>
</gene>
<accession>A0A3E0DT93</accession>
<dbReference type="Gene3D" id="3.30.70.1520">
    <property type="entry name" value="Heterotetrameric sarcosine oxidase"/>
    <property type="match status" value="1"/>
</dbReference>
<name>A0A3E0DT93_9GAMM</name>
<dbReference type="RefSeq" id="WP_181903021.1">
    <property type="nucleotide sequence ID" value="NZ_QUNG01000001.1"/>
</dbReference>
<comment type="caution">
    <text evidence="1">The sequence shown here is derived from an EMBL/GenBank/DDBJ whole genome shotgun (WGS) entry which is preliminary data.</text>
</comment>
<dbReference type="SUPFAM" id="SSF103025">
    <property type="entry name" value="Folate-binding domain"/>
    <property type="match status" value="1"/>
</dbReference>
<evidence type="ECO:0000313" key="1">
    <source>
        <dbReference type="EMBL" id="REG86777.1"/>
    </source>
</evidence>
<dbReference type="InterPro" id="IPR027266">
    <property type="entry name" value="TrmE/GcvT-like"/>
</dbReference>
<reference evidence="1 2" key="1">
    <citation type="submission" date="2018-08" db="EMBL/GenBank/DDBJ databases">
        <title>Genomic Encyclopedia of Type Strains, Phase III (KMG-III): the genomes of soil and plant-associated and newly described type strains.</title>
        <authorList>
            <person name="Whitman W."/>
        </authorList>
    </citation>
    <scope>NUCLEOTIDE SEQUENCE [LARGE SCALE GENOMIC DNA]</scope>
    <source>
        <strain evidence="1 2">CECT 7375</strain>
    </source>
</reference>
<dbReference type="AlphaFoldDB" id="A0A3E0DT93"/>
<dbReference type="EMBL" id="QUNG01000001">
    <property type="protein sequence ID" value="REG86777.1"/>
    <property type="molecule type" value="Genomic_DNA"/>
</dbReference>
<proteinExistence type="predicted"/>
<evidence type="ECO:0000313" key="2">
    <source>
        <dbReference type="Proteomes" id="UP000256542"/>
    </source>
</evidence>
<protein>
    <submittedName>
        <fullName evidence="1">Sarcosine oxidase subunit gamma</fullName>
    </submittedName>
</protein>
<dbReference type="Gene3D" id="3.30.1360.120">
    <property type="entry name" value="Probable tRNA modification gtpase trme, domain 1"/>
    <property type="match status" value="1"/>
</dbReference>
<dbReference type="Proteomes" id="UP000256542">
    <property type="component" value="Unassembled WGS sequence"/>
</dbReference>
<sequence length="208" mass="22738">MSDLTTFEFAARAQNTQGATRRETPLHHVSHQNAEAAAVVFNEVPFCAQLTLRGSPENPDFLAGVEKVLGFALPVQPLTSHASDSYYVFWISPGEWLILAENIEPAVIEASLRAELTGHFAVVDVSAGQTLMTLSGEAVQQVLQKSCGYDVEASLPVGKVVTTTFAKATLVLHHQAEGKYFLIVRRSFADYVWRWLVDASAEYGLTVV</sequence>